<dbReference type="GO" id="GO:0140359">
    <property type="term" value="F:ABC-type transporter activity"/>
    <property type="evidence" value="ECO:0007669"/>
    <property type="project" value="InterPro"/>
</dbReference>
<accession>A0A2H0XEF0</accession>
<feature type="transmembrane region" description="Helical" evidence="8">
    <location>
        <begin position="237"/>
        <end position="258"/>
    </location>
</feature>
<proteinExistence type="predicted"/>
<keyword evidence="6 8" id="KW-1133">Transmembrane helix</keyword>
<dbReference type="InterPro" id="IPR039421">
    <property type="entry name" value="Type_1_exporter"/>
</dbReference>
<gene>
    <name evidence="11" type="ORF">COT49_00505</name>
</gene>
<dbReference type="AlphaFoldDB" id="A0A2H0XEF0"/>
<dbReference type="InterPro" id="IPR011527">
    <property type="entry name" value="ABC1_TM_dom"/>
</dbReference>
<evidence type="ECO:0000259" key="10">
    <source>
        <dbReference type="PROSITE" id="PS50929"/>
    </source>
</evidence>
<name>A0A2H0XEF0_UNCKA</name>
<dbReference type="SUPFAM" id="SSF90123">
    <property type="entry name" value="ABC transporter transmembrane region"/>
    <property type="match status" value="1"/>
</dbReference>
<dbReference type="InterPro" id="IPR003593">
    <property type="entry name" value="AAA+_ATPase"/>
</dbReference>
<dbReference type="PROSITE" id="PS50893">
    <property type="entry name" value="ABC_TRANSPORTER_2"/>
    <property type="match status" value="1"/>
</dbReference>
<dbReference type="GO" id="GO:0016887">
    <property type="term" value="F:ATP hydrolysis activity"/>
    <property type="evidence" value="ECO:0007669"/>
    <property type="project" value="InterPro"/>
</dbReference>
<dbReference type="PANTHER" id="PTHR24221:SF654">
    <property type="entry name" value="ATP-BINDING CASSETTE SUB-FAMILY B MEMBER 6"/>
    <property type="match status" value="1"/>
</dbReference>
<dbReference type="PROSITE" id="PS00211">
    <property type="entry name" value="ABC_TRANSPORTER_1"/>
    <property type="match status" value="1"/>
</dbReference>
<evidence type="ECO:0000256" key="5">
    <source>
        <dbReference type="ARBA" id="ARBA00022840"/>
    </source>
</evidence>
<feature type="transmembrane region" description="Helical" evidence="8">
    <location>
        <begin position="133"/>
        <end position="151"/>
    </location>
</feature>
<feature type="transmembrane region" description="Helical" evidence="8">
    <location>
        <begin position="157"/>
        <end position="177"/>
    </location>
</feature>
<dbReference type="GO" id="GO:0005524">
    <property type="term" value="F:ATP binding"/>
    <property type="evidence" value="ECO:0007669"/>
    <property type="project" value="UniProtKB-KW"/>
</dbReference>
<organism evidence="11 12">
    <name type="scientific">candidate division WWE3 bacterium CG08_land_8_20_14_0_20_40_13</name>
    <dbReference type="NCBI Taxonomy" id="1975084"/>
    <lineage>
        <taxon>Bacteria</taxon>
        <taxon>Katanobacteria</taxon>
    </lineage>
</organism>
<keyword evidence="7 8" id="KW-0472">Membrane</keyword>
<keyword evidence="2" id="KW-0813">Transport</keyword>
<evidence type="ECO:0000256" key="2">
    <source>
        <dbReference type="ARBA" id="ARBA00022448"/>
    </source>
</evidence>
<dbReference type="PANTHER" id="PTHR24221">
    <property type="entry name" value="ATP-BINDING CASSETTE SUB-FAMILY B"/>
    <property type="match status" value="1"/>
</dbReference>
<dbReference type="Gene3D" id="1.20.1560.10">
    <property type="entry name" value="ABC transporter type 1, transmembrane domain"/>
    <property type="match status" value="1"/>
</dbReference>
<evidence type="ECO:0000256" key="7">
    <source>
        <dbReference type="ARBA" id="ARBA00023136"/>
    </source>
</evidence>
<keyword evidence="5" id="KW-0067">ATP-binding</keyword>
<evidence type="ECO:0000256" key="8">
    <source>
        <dbReference type="SAM" id="Phobius"/>
    </source>
</evidence>
<sequence>MFNEYKKFYGFLLKYKLRYGLFLVFLVVMSVTESVQPYFYKLFVDAVTNPNSGTVFVVLAWYFVVRISHNISTSLAHWSGDTVLLPSSRDARISVVKKIQDLDMAFHLSKSTGSLISNIKRGDSAFFDTFENIHFGIIRILVSLVVMAFAFNQISPWFVVVSLFTFFANIFVAKSLIFRNLKTRQEFNDEEDKLSALITDNLLNYETVKLFAKEKRLKDSFVVWLSKLWAYSNSFRALEIALGTLGNISFFILLFVTVKKTLAGIYSTGDFILVIGFTSAFYSRFFDFVRRMRSIIKNQADLKKYFGILENETLVKDPTNPVRLKEVEGEIEFIDVTFSYPDGKKGALKNFGLKIRAGQSVALVGESGAGKTTVAKLLMRFYDTSGGRITIDGVDLKDMEKSYLRSLIGVVPQDPILFNNTIGFNIGYGVDDAKQNQIEAAAKMANLDKFIQGLPKKYDTEVGERGVKLSGGQKQRLAIARVMLANPKIIIFDEATSQLDSETEAKIQEAFWKAAQNKTTIIIAHRLSTVMRADKIVVIEKGTVIEEGNHKILTQNPESVYARYWNLQSQKY</sequence>
<keyword evidence="4" id="KW-0547">Nucleotide-binding</keyword>
<dbReference type="InterPro" id="IPR003439">
    <property type="entry name" value="ABC_transporter-like_ATP-bd"/>
</dbReference>
<feature type="domain" description="ABC transmembrane type-1" evidence="10">
    <location>
        <begin position="21"/>
        <end position="297"/>
    </location>
</feature>
<comment type="caution">
    <text evidence="11">The sequence shown here is derived from an EMBL/GenBank/DDBJ whole genome shotgun (WGS) entry which is preliminary data.</text>
</comment>
<evidence type="ECO:0000259" key="9">
    <source>
        <dbReference type="PROSITE" id="PS50893"/>
    </source>
</evidence>
<feature type="transmembrane region" description="Helical" evidence="8">
    <location>
        <begin position="46"/>
        <end position="65"/>
    </location>
</feature>
<feature type="domain" description="ABC transporter" evidence="9">
    <location>
        <begin position="331"/>
        <end position="566"/>
    </location>
</feature>
<reference evidence="12" key="1">
    <citation type="submission" date="2017-09" db="EMBL/GenBank/DDBJ databases">
        <title>Depth-based differentiation of microbial function through sediment-hosted aquifers and enrichment of novel symbionts in the deep terrestrial subsurface.</title>
        <authorList>
            <person name="Probst A.J."/>
            <person name="Ladd B."/>
            <person name="Jarett J.K."/>
            <person name="Geller-Mcgrath D.E."/>
            <person name="Sieber C.M.K."/>
            <person name="Emerson J.B."/>
            <person name="Anantharaman K."/>
            <person name="Thomas B.C."/>
            <person name="Malmstrom R."/>
            <person name="Stieglmeier M."/>
            <person name="Klingl A."/>
            <person name="Woyke T."/>
            <person name="Ryan C.M."/>
            <person name="Banfield J.F."/>
        </authorList>
    </citation>
    <scope>NUCLEOTIDE SEQUENCE [LARGE SCALE GENOMIC DNA]</scope>
</reference>
<dbReference type="InterPro" id="IPR036640">
    <property type="entry name" value="ABC1_TM_sf"/>
</dbReference>
<dbReference type="SMART" id="SM00382">
    <property type="entry name" value="AAA"/>
    <property type="match status" value="1"/>
</dbReference>
<dbReference type="Pfam" id="PF00664">
    <property type="entry name" value="ABC_membrane"/>
    <property type="match status" value="1"/>
</dbReference>
<keyword evidence="3 8" id="KW-0812">Transmembrane</keyword>
<evidence type="ECO:0000313" key="11">
    <source>
        <dbReference type="EMBL" id="PIS23316.1"/>
    </source>
</evidence>
<comment type="subcellular location">
    <subcellularLocation>
        <location evidence="1">Cell membrane</location>
        <topology evidence="1">Multi-pass membrane protein</topology>
    </subcellularLocation>
</comment>
<dbReference type="SUPFAM" id="SSF52540">
    <property type="entry name" value="P-loop containing nucleoside triphosphate hydrolases"/>
    <property type="match status" value="1"/>
</dbReference>
<protein>
    <recommendedName>
        <fullName evidence="13">ABC transporter ATP-binding protein</fullName>
    </recommendedName>
</protein>
<evidence type="ECO:0000256" key="4">
    <source>
        <dbReference type="ARBA" id="ARBA00022741"/>
    </source>
</evidence>
<dbReference type="InterPro" id="IPR017871">
    <property type="entry name" value="ABC_transporter-like_CS"/>
</dbReference>
<evidence type="ECO:0008006" key="13">
    <source>
        <dbReference type="Google" id="ProtNLM"/>
    </source>
</evidence>
<evidence type="ECO:0000313" key="12">
    <source>
        <dbReference type="Proteomes" id="UP000230340"/>
    </source>
</evidence>
<dbReference type="InterPro" id="IPR027417">
    <property type="entry name" value="P-loop_NTPase"/>
</dbReference>
<dbReference type="GO" id="GO:0005886">
    <property type="term" value="C:plasma membrane"/>
    <property type="evidence" value="ECO:0007669"/>
    <property type="project" value="UniProtKB-SubCell"/>
</dbReference>
<evidence type="ECO:0000256" key="6">
    <source>
        <dbReference type="ARBA" id="ARBA00022989"/>
    </source>
</evidence>
<feature type="transmembrane region" description="Helical" evidence="8">
    <location>
        <begin position="21"/>
        <end position="40"/>
    </location>
</feature>
<dbReference type="Pfam" id="PF00005">
    <property type="entry name" value="ABC_tran"/>
    <property type="match status" value="1"/>
</dbReference>
<dbReference type="PROSITE" id="PS50929">
    <property type="entry name" value="ABC_TM1F"/>
    <property type="match status" value="1"/>
</dbReference>
<evidence type="ECO:0000256" key="3">
    <source>
        <dbReference type="ARBA" id="ARBA00022692"/>
    </source>
</evidence>
<dbReference type="EMBL" id="PEYT01000004">
    <property type="protein sequence ID" value="PIS23316.1"/>
    <property type="molecule type" value="Genomic_DNA"/>
</dbReference>
<dbReference type="Proteomes" id="UP000230340">
    <property type="component" value="Unassembled WGS sequence"/>
</dbReference>
<dbReference type="FunFam" id="3.40.50.300:FF:000287">
    <property type="entry name" value="Multidrug ABC transporter ATP-binding protein"/>
    <property type="match status" value="1"/>
</dbReference>
<dbReference type="Gene3D" id="3.40.50.300">
    <property type="entry name" value="P-loop containing nucleotide triphosphate hydrolases"/>
    <property type="match status" value="1"/>
</dbReference>
<feature type="transmembrane region" description="Helical" evidence="8">
    <location>
        <begin position="264"/>
        <end position="283"/>
    </location>
</feature>
<evidence type="ECO:0000256" key="1">
    <source>
        <dbReference type="ARBA" id="ARBA00004651"/>
    </source>
</evidence>